<accession>A0A7Z9CGR1</accession>
<organism evidence="1 2">
    <name type="scientific">Bergeyella zoohelcum</name>
    <dbReference type="NCBI Taxonomy" id="1015"/>
    <lineage>
        <taxon>Bacteria</taxon>
        <taxon>Pseudomonadati</taxon>
        <taxon>Bacteroidota</taxon>
        <taxon>Flavobacteriia</taxon>
        <taxon>Flavobacteriales</taxon>
        <taxon>Weeksellaceae</taxon>
        <taxon>Bergeyella</taxon>
    </lineage>
</organism>
<gene>
    <name evidence="1" type="ORF">NCTC12929_02004</name>
</gene>
<comment type="caution">
    <text evidence="1">The sequence shown here is derived from an EMBL/GenBank/DDBJ whole genome shotgun (WGS) entry which is preliminary data.</text>
</comment>
<dbReference type="AlphaFoldDB" id="A0A7Z9CGR1"/>
<sequence>MATVYFKTEKTSETGKKFQALLDRARTIRKEIAEFCKEQGGTGIYVHTNIYAFGTDVISIEILANPDPKVWKKDKRYKGCFIPRRNSKQGKEIYERMSTLPKIETEELNAIIGVKESFLGTIGYATTNDECFGFMIERNWVNSATDIPKDCQEITFTEYENLFY</sequence>
<proteinExistence type="predicted"/>
<reference evidence="1 2" key="1">
    <citation type="submission" date="2018-11" db="EMBL/GenBank/DDBJ databases">
        <authorList>
            <consortium name="Pathogen Informatics"/>
        </authorList>
    </citation>
    <scope>NUCLEOTIDE SEQUENCE [LARGE SCALE GENOMIC DNA]</scope>
    <source>
        <strain evidence="1 2">NCTC12929</strain>
    </source>
</reference>
<dbReference type="Proteomes" id="UP000270205">
    <property type="component" value="Unassembled WGS sequence"/>
</dbReference>
<name>A0A7Z9CGR1_9FLAO</name>
<evidence type="ECO:0000313" key="2">
    <source>
        <dbReference type="Proteomes" id="UP000270205"/>
    </source>
</evidence>
<evidence type="ECO:0000313" key="1">
    <source>
        <dbReference type="EMBL" id="VDH05843.1"/>
    </source>
</evidence>
<dbReference type="RefSeq" id="WP_125151689.1">
    <property type="nucleotide sequence ID" value="NZ_UYIV01000001.1"/>
</dbReference>
<dbReference type="EMBL" id="UYIV01000001">
    <property type="protein sequence ID" value="VDH05843.1"/>
    <property type="molecule type" value="Genomic_DNA"/>
</dbReference>
<protein>
    <submittedName>
        <fullName evidence="1">Uncharacterized protein</fullName>
    </submittedName>
</protein>